<dbReference type="KEGG" id="aay:WYH_01177"/>
<protein>
    <submittedName>
        <fullName evidence="1">Uncharacterized protein</fullName>
    </submittedName>
</protein>
<evidence type="ECO:0000313" key="1">
    <source>
        <dbReference type="EMBL" id="AKH42223.1"/>
    </source>
</evidence>
<gene>
    <name evidence="1" type="ORF">WYH_01177</name>
</gene>
<dbReference type="PATRIC" id="fig|1267766.3.peg.1185"/>
<keyword evidence="2" id="KW-1185">Reference proteome</keyword>
<dbReference type="RefSeq" id="WP_235980183.1">
    <property type="nucleotide sequence ID" value="NZ_CP011452.2"/>
</dbReference>
<dbReference type="Proteomes" id="UP000034392">
    <property type="component" value="Chromosome"/>
</dbReference>
<dbReference type="Pfam" id="PF05960">
    <property type="entry name" value="DUF885"/>
    <property type="match status" value="1"/>
</dbReference>
<name>A0A0F7KNZ0_9SPHN</name>
<proteinExistence type="predicted"/>
<accession>A0A0F7KNZ0</accession>
<dbReference type="PANTHER" id="PTHR33361">
    <property type="entry name" value="GLR0591 PROTEIN"/>
    <property type="match status" value="1"/>
</dbReference>
<sequence length="586" mass="65827">MTNPFRAIIATTLLIAATPAAAQEETAGWIERSNEYTSELMEMQAQFAPESFAQLGLEQYDGLAMDLGPDLDTRYISAARQQIAEFRQALAQTNDPNLRQDLEILIHSLELDVESTRLGSELMLDWYDIPQVVFGNINGLLDDQVVPERRAKAVELLRRYTGLHEGSTPLTELAKARFEESRTPGKIGPYRGDVADALPKIPTYIQGIRDLFAKYDIAAPAALDAMERQFTEYGEWEEAHVLPAARDDFRLPPELYAHRLKTMGIDIDPETLIRRARRGFYEIRQQMDGLAPLVAAKMGFEKTDYPSVIAELQKTTVPKEELESFYAERLGNLEEVVRRENVVSLPDYPVLMRLASDAESAASPAPHMLMPRLIGNTGERGTFVLTTANPSAGEEEYNDFNFAAASWTLSVHEGRPGHELQFAQMVERGVSQARILYAFNSTNAEGWALYAEAEMQPYEPIEGQLIALQHRLLRASRAMLDPMLNLGQIDVESARRILAEEARFSPAMVQQELDRYTFRMPGQAGSYYYGYSQIIDLRIATELALGEKFDRQAFNDFLIGQGLLPIDLLAEAVRNDFIPSQMGKTS</sequence>
<evidence type="ECO:0000313" key="2">
    <source>
        <dbReference type="Proteomes" id="UP000034392"/>
    </source>
</evidence>
<dbReference type="AlphaFoldDB" id="A0A0F7KNZ0"/>
<dbReference type="InterPro" id="IPR010281">
    <property type="entry name" value="DUF885"/>
</dbReference>
<dbReference type="PANTHER" id="PTHR33361:SF2">
    <property type="entry name" value="DUF885 DOMAIN-CONTAINING PROTEIN"/>
    <property type="match status" value="1"/>
</dbReference>
<reference evidence="1" key="1">
    <citation type="submission" date="2015-05" db="EMBL/GenBank/DDBJ databases">
        <title>The complete genome of Altererythrobacter atlanticus strain 26DY36.</title>
        <authorList>
            <person name="Wu Y.-H."/>
            <person name="Cheng H."/>
            <person name="Wu X.-W."/>
        </authorList>
    </citation>
    <scope>NUCLEOTIDE SEQUENCE [LARGE SCALE GENOMIC DNA]</scope>
    <source>
        <strain evidence="1">26DY36</strain>
    </source>
</reference>
<dbReference type="STRING" id="1267766.WYH_01177"/>
<organism evidence="1 2">
    <name type="scientific">Croceibacterium atlanticum</name>
    <dbReference type="NCBI Taxonomy" id="1267766"/>
    <lineage>
        <taxon>Bacteria</taxon>
        <taxon>Pseudomonadati</taxon>
        <taxon>Pseudomonadota</taxon>
        <taxon>Alphaproteobacteria</taxon>
        <taxon>Sphingomonadales</taxon>
        <taxon>Erythrobacteraceae</taxon>
        <taxon>Croceibacterium</taxon>
    </lineage>
</organism>
<dbReference type="EMBL" id="CP011452">
    <property type="protein sequence ID" value="AKH42223.1"/>
    <property type="molecule type" value="Genomic_DNA"/>
</dbReference>